<protein>
    <submittedName>
        <fullName evidence="1">Uncharacterized protein</fullName>
    </submittedName>
</protein>
<dbReference type="EMBL" id="JYDL01000089">
    <property type="protein sequence ID" value="KRX17358.1"/>
    <property type="molecule type" value="Genomic_DNA"/>
</dbReference>
<keyword evidence="2" id="KW-1185">Reference proteome</keyword>
<evidence type="ECO:0000313" key="1">
    <source>
        <dbReference type="EMBL" id="KRX17358.1"/>
    </source>
</evidence>
<sequence length="82" mass="9132">MIFSANSRLTSLLMNFTSATEYLLYFTVTSMQFVERFANREGAGILANARPQMVKRAFGPPKETVRLECNCSISCDISTGIL</sequence>
<dbReference type="OrthoDB" id="5924910at2759"/>
<gene>
    <name evidence="1" type="ORF">T07_7548</name>
</gene>
<organism evidence="1 2">
    <name type="scientific">Trichinella nelsoni</name>
    <dbReference type="NCBI Taxonomy" id="6336"/>
    <lineage>
        <taxon>Eukaryota</taxon>
        <taxon>Metazoa</taxon>
        <taxon>Ecdysozoa</taxon>
        <taxon>Nematoda</taxon>
        <taxon>Enoplea</taxon>
        <taxon>Dorylaimia</taxon>
        <taxon>Trichinellida</taxon>
        <taxon>Trichinellidae</taxon>
        <taxon>Trichinella</taxon>
    </lineage>
</organism>
<name>A0A0V0RS89_9BILA</name>
<accession>A0A0V0RS89</accession>
<dbReference type="Proteomes" id="UP000054630">
    <property type="component" value="Unassembled WGS sequence"/>
</dbReference>
<evidence type="ECO:0000313" key="2">
    <source>
        <dbReference type="Proteomes" id="UP000054630"/>
    </source>
</evidence>
<reference evidence="1 2" key="1">
    <citation type="submission" date="2015-01" db="EMBL/GenBank/DDBJ databases">
        <title>Evolution of Trichinella species and genotypes.</title>
        <authorList>
            <person name="Korhonen P.K."/>
            <person name="Edoardo P."/>
            <person name="Giuseppe L.R."/>
            <person name="Gasser R.B."/>
        </authorList>
    </citation>
    <scope>NUCLEOTIDE SEQUENCE [LARGE SCALE GENOMIC DNA]</scope>
    <source>
        <strain evidence="1">ISS37</strain>
    </source>
</reference>
<comment type="caution">
    <text evidence="1">The sequence shown here is derived from an EMBL/GenBank/DDBJ whole genome shotgun (WGS) entry which is preliminary data.</text>
</comment>
<dbReference type="AlphaFoldDB" id="A0A0V0RS89"/>
<proteinExistence type="predicted"/>